<dbReference type="Proteomes" id="UP000426265">
    <property type="component" value="Unassembled WGS sequence"/>
</dbReference>
<protein>
    <submittedName>
        <fullName evidence="1">Uncharacterized protein</fullName>
    </submittedName>
</protein>
<accession>A0A654FBZ4</accession>
<name>A0A654FBZ4_ARATH</name>
<organism evidence="1 2">
    <name type="scientific">Arabidopsis thaliana</name>
    <name type="common">Mouse-ear cress</name>
    <dbReference type="NCBI Taxonomy" id="3702"/>
    <lineage>
        <taxon>Eukaryota</taxon>
        <taxon>Viridiplantae</taxon>
        <taxon>Streptophyta</taxon>
        <taxon>Embryophyta</taxon>
        <taxon>Tracheophyta</taxon>
        <taxon>Spermatophyta</taxon>
        <taxon>Magnoliopsida</taxon>
        <taxon>eudicotyledons</taxon>
        <taxon>Gunneridae</taxon>
        <taxon>Pentapetalae</taxon>
        <taxon>rosids</taxon>
        <taxon>malvids</taxon>
        <taxon>Brassicales</taxon>
        <taxon>Brassicaceae</taxon>
        <taxon>Camelineae</taxon>
        <taxon>Arabidopsis</taxon>
    </lineage>
</organism>
<reference evidence="1 2" key="1">
    <citation type="submission" date="2019-11" db="EMBL/GenBank/DDBJ databases">
        <authorList>
            <person name="Jiao W.-B."/>
            <person name="Schneeberger K."/>
        </authorList>
    </citation>
    <scope>NUCLEOTIDE SEQUENCE [LARGE SCALE GENOMIC DNA]</scope>
    <source>
        <strain evidence="2">cv. An-1</strain>
    </source>
</reference>
<proteinExistence type="predicted"/>
<dbReference type="EMBL" id="CACRSJ010000106">
    <property type="protein sequence ID" value="VYS59063.1"/>
    <property type="molecule type" value="Genomic_DNA"/>
</dbReference>
<dbReference type="AlphaFoldDB" id="A0A654FBZ4"/>
<evidence type="ECO:0000313" key="2">
    <source>
        <dbReference type="Proteomes" id="UP000426265"/>
    </source>
</evidence>
<dbReference type="ExpressionAtlas" id="A0A654FBZ4">
    <property type="expression patterns" value="differential"/>
</dbReference>
<sequence>MTSILSTVSKLRGCVNQIEYKDPSSASEEDIVLRNANDNMKTPAAFQGEGRDVTSSSSFSINTELSSFSCMNSIDLNMDSEDANFSLSSRPMGL</sequence>
<evidence type="ECO:0000313" key="1">
    <source>
        <dbReference type="EMBL" id="VYS59063.1"/>
    </source>
</evidence>
<gene>
    <name evidence="1" type="ORF">AN1_LOCUS14505</name>
</gene>